<proteinExistence type="predicted"/>
<dbReference type="AlphaFoldDB" id="A0A1J4KAD2"/>
<feature type="domain" description="EF-hand" evidence="1">
    <location>
        <begin position="8"/>
        <end position="43"/>
    </location>
</feature>
<dbReference type="VEuPathDB" id="TrichDB:TRFO_05624"/>
<dbReference type="EMBL" id="MLAK01000727">
    <property type="protein sequence ID" value="OHT06413.1"/>
    <property type="molecule type" value="Genomic_DNA"/>
</dbReference>
<dbReference type="Proteomes" id="UP000179807">
    <property type="component" value="Unassembled WGS sequence"/>
</dbReference>
<name>A0A1J4KAD2_9EUKA</name>
<dbReference type="SUPFAM" id="SSF47473">
    <property type="entry name" value="EF-hand"/>
    <property type="match status" value="1"/>
</dbReference>
<keyword evidence="3" id="KW-1185">Reference proteome</keyword>
<accession>A0A1J4KAD2</accession>
<evidence type="ECO:0000259" key="1">
    <source>
        <dbReference type="PROSITE" id="PS50222"/>
    </source>
</evidence>
<reference evidence="2" key="1">
    <citation type="submission" date="2016-10" db="EMBL/GenBank/DDBJ databases">
        <authorList>
            <person name="Benchimol M."/>
            <person name="Almeida L.G."/>
            <person name="Vasconcelos A.T."/>
            <person name="Perreira-Neves A."/>
            <person name="Rosa I.A."/>
            <person name="Tasca T."/>
            <person name="Bogo M.R."/>
            <person name="de Souza W."/>
        </authorList>
    </citation>
    <scope>NUCLEOTIDE SEQUENCE [LARGE SCALE GENOMIC DNA]</scope>
    <source>
        <strain evidence="2">K</strain>
    </source>
</reference>
<dbReference type="InterPro" id="IPR002048">
    <property type="entry name" value="EF_hand_dom"/>
</dbReference>
<sequence>MKALEFNNTKEKVRRMINDVNEDGTGAINFAQLLQIMAKKVEERNLEDETRNPFSIFDD</sequence>
<dbReference type="InterPro" id="IPR011992">
    <property type="entry name" value="EF-hand-dom_pair"/>
</dbReference>
<gene>
    <name evidence="2" type="ORF">TRFO_05624</name>
</gene>
<comment type="caution">
    <text evidence="2">The sequence shown here is derived from an EMBL/GenBank/DDBJ whole genome shotgun (WGS) entry which is preliminary data.</text>
</comment>
<dbReference type="OrthoDB" id="26525at2759"/>
<evidence type="ECO:0000313" key="3">
    <source>
        <dbReference type="Proteomes" id="UP000179807"/>
    </source>
</evidence>
<dbReference type="GO" id="GO:0005509">
    <property type="term" value="F:calcium ion binding"/>
    <property type="evidence" value="ECO:0007669"/>
    <property type="project" value="InterPro"/>
</dbReference>
<evidence type="ECO:0000313" key="2">
    <source>
        <dbReference type="EMBL" id="OHT06413.1"/>
    </source>
</evidence>
<organism evidence="2 3">
    <name type="scientific">Tritrichomonas foetus</name>
    <dbReference type="NCBI Taxonomy" id="1144522"/>
    <lineage>
        <taxon>Eukaryota</taxon>
        <taxon>Metamonada</taxon>
        <taxon>Parabasalia</taxon>
        <taxon>Tritrichomonadida</taxon>
        <taxon>Tritrichomonadidae</taxon>
        <taxon>Tritrichomonas</taxon>
    </lineage>
</organism>
<dbReference type="Gene3D" id="1.10.238.10">
    <property type="entry name" value="EF-hand"/>
    <property type="match status" value="1"/>
</dbReference>
<dbReference type="RefSeq" id="XP_068359549.1">
    <property type="nucleotide sequence ID" value="XM_068492604.1"/>
</dbReference>
<dbReference type="PROSITE" id="PS50222">
    <property type="entry name" value="EF_HAND_2"/>
    <property type="match status" value="1"/>
</dbReference>
<dbReference type="GeneID" id="94827308"/>
<protein>
    <recommendedName>
        <fullName evidence="1">EF-hand domain-containing protein</fullName>
    </recommendedName>
</protein>